<comment type="caution">
    <text evidence="3">The sequence shown here is derived from an EMBL/GenBank/DDBJ whole genome shotgun (WGS) entry which is preliminary data.</text>
</comment>
<feature type="domain" description="DUF1330" evidence="2">
    <location>
        <begin position="58"/>
        <end position="131"/>
    </location>
</feature>
<protein>
    <submittedName>
        <fullName evidence="3">DUF1330 domain-containing protein</fullName>
    </submittedName>
</protein>
<feature type="region of interest" description="Disordered" evidence="1">
    <location>
        <begin position="1"/>
        <end position="24"/>
    </location>
</feature>
<sequence>MLLTAPPGASEKPPPSDPHGEAMAVDPQGAELKRFTTEDPGAPVVMLNLLRFAPGGRALYAEYSRRAGAFLARYGGELLYAGDGGTPLVAEQGQSWDAVLVFRYPDREAFGRMVADPEYQEITGLRSRALSEAVLQPTTPWPANRTPRTAP</sequence>
<dbReference type="PANTHER" id="PTHR40257">
    <property type="match status" value="1"/>
</dbReference>
<evidence type="ECO:0000313" key="4">
    <source>
        <dbReference type="Proteomes" id="UP001499942"/>
    </source>
</evidence>
<dbReference type="InterPro" id="IPR011008">
    <property type="entry name" value="Dimeric_a/b-barrel"/>
</dbReference>
<reference evidence="3 4" key="1">
    <citation type="journal article" date="2019" name="Int. J. Syst. Evol. Microbiol.">
        <title>The Global Catalogue of Microorganisms (GCM) 10K type strain sequencing project: providing services to taxonomists for standard genome sequencing and annotation.</title>
        <authorList>
            <consortium name="The Broad Institute Genomics Platform"/>
            <consortium name="The Broad Institute Genome Sequencing Center for Infectious Disease"/>
            <person name="Wu L."/>
            <person name="Ma J."/>
        </authorList>
    </citation>
    <scope>NUCLEOTIDE SEQUENCE [LARGE SCALE GENOMIC DNA]</scope>
    <source>
        <strain evidence="3 4">JCM 5062</strain>
    </source>
</reference>
<dbReference type="SUPFAM" id="SSF54909">
    <property type="entry name" value="Dimeric alpha+beta barrel"/>
    <property type="match status" value="1"/>
</dbReference>
<dbReference type="Proteomes" id="UP001499942">
    <property type="component" value="Unassembled WGS sequence"/>
</dbReference>
<dbReference type="PANTHER" id="PTHR40257:SF1">
    <property type="entry name" value="DUF1330 DOMAIN-CONTAINING PROTEIN"/>
    <property type="match status" value="1"/>
</dbReference>
<proteinExistence type="predicted"/>
<dbReference type="Gene3D" id="3.30.70.100">
    <property type="match status" value="1"/>
</dbReference>
<dbReference type="EMBL" id="BAAASR010000020">
    <property type="protein sequence ID" value="GAA2501712.1"/>
    <property type="molecule type" value="Genomic_DNA"/>
</dbReference>
<organism evidence="3 4">
    <name type="scientific">Streptomyces gobitricini</name>
    <dbReference type="NCBI Taxonomy" id="68211"/>
    <lineage>
        <taxon>Bacteria</taxon>
        <taxon>Bacillati</taxon>
        <taxon>Actinomycetota</taxon>
        <taxon>Actinomycetes</taxon>
        <taxon>Kitasatosporales</taxon>
        <taxon>Streptomycetaceae</taxon>
        <taxon>Streptomyces</taxon>
    </lineage>
</organism>
<gene>
    <name evidence="3" type="ORF">GCM10010393_37640</name>
</gene>
<accession>A0ABN3MKC2</accession>
<evidence type="ECO:0000313" key="3">
    <source>
        <dbReference type="EMBL" id="GAA2501712.1"/>
    </source>
</evidence>
<name>A0ABN3MKC2_9ACTN</name>
<keyword evidence="4" id="KW-1185">Reference proteome</keyword>
<evidence type="ECO:0000256" key="1">
    <source>
        <dbReference type="SAM" id="MobiDB-lite"/>
    </source>
</evidence>
<evidence type="ECO:0000259" key="2">
    <source>
        <dbReference type="Pfam" id="PF07045"/>
    </source>
</evidence>
<dbReference type="InterPro" id="IPR010753">
    <property type="entry name" value="DUF1330"/>
</dbReference>
<dbReference type="Pfam" id="PF07045">
    <property type="entry name" value="DUF1330"/>
    <property type="match status" value="1"/>
</dbReference>